<dbReference type="InterPro" id="IPR016032">
    <property type="entry name" value="Sig_transdc_resp-reg_C-effctor"/>
</dbReference>
<dbReference type="InterPro" id="IPR001789">
    <property type="entry name" value="Sig_transdc_resp-reg_receiver"/>
</dbReference>
<evidence type="ECO:0000256" key="2">
    <source>
        <dbReference type="ARBA" id="ARBA00023012"/>
    </source>
</evidence>
<feature type="domain" description="Response regulatory" evidence="8">
    <location>
        <begin position="5"/>
        <end position="121"/>
    </location>
</feature>
<dbReference type="PANTHER" id="PTHR48111">
    <property type="entry name" value="REGULATOR OF RPOS"/>
    <property type="match status" value="1"/>
</dbReference>
<keyword evidence="5" id="KW-0804">Transcription</keyword>
<sequence>MSKPRILIIEDERTIAEVLEYNLVKEGFDVAVAGDGLEGIRKAQLAPPDVVVLDLMLPVVEGFEVCRTLRSDPKLQGVRILMLTARSEEVDEIVGFNMGADDYVTKPFKIKPLIHRIKALLRRNAAAEQQRDAIQVHGLEIDRLHHVAKADGEDLKLTPTEFRLLWTLARQPGRPFGRHELMDRCRGEDANALERTIDVHVRSLRQKLGPRAELIETVRGIGYRFRQEATEA</sequence>
<dbReference type="InterPro" id="IPR011006">
    <property type="entry name" value="CheY-like_superfamily"/>
</dbReference>
<dbReference type="GO" id="GO:0006355">
    <property type="term" value="P:regulation of DNA-templated transcription"/>
    <property type="evidence" value="ECO:0007669"/>
    <property type="project" value="InterPro"/>
</dbReference>
<evidence type="ECO:0000259" key="8">
    <source>
        <dbReference type="PROSITE" id="PS50110"/>
    </source>
</evidence>
<dbReference type="CDD" id="cd00383">
    <property type="entry name" value="trans_reg_C"/>
    <property type="match status" value="1"/>
</dbReference>
<dbReference type="SUPFAM" id="SSF46894">
    <property type="entry name" value="C-terminal effector domain of the bipartite response regulators"/>
    <property type="match status" value="1"/>
</dbReference>
<dbReference type="GO" id="GO:0000976">
    <property type="term" value="F:transcription cis-regulatory region binding"/>
    <property type="evidence" value="ECO:0007669"/>
    <property type="project" value="TreeGrafter"/>
</dbReference>
<evidence type="ECO:0000256" key="3">
    <source>
        <dbReference type="ARBA" id="ARBA00023015"/>
    </source>
</evidence>
<dbReference type="InterPro" id="IPR001867">
    <property type="entry name" value="OmpR/PhoB-type_DNA-bd"/>
</dbReference>
<evidence type="ECO:0000256" key="7">
    <source>
        <dbReference type="PROSITE-ProRule" id="PRU01091"/>
    </source>
</evidence>
<dbReference type="InterPro" id="IPR036388">
    <property type="entry name" value="WH-like_DNA-bd_sf"/>
</dbReference>
<dbReference type="Gene3D" id="3.40.50.2300">
    <property type="match status" value="1"/>
</dbReference>
<dbReference type="PROSITE" id="PS50110">
    <property type="entry name" value="RESPONSE_REGULATORY"/>
    <property type="match status" value="1"/>
</dbReference>
<gene>
    <name evidence="10" type="ORF">ENS64_01150</name>
</gene>
<comment type="caution">
    <text evidence="10">The sequence shown here is derived from an EMBL/GenBank/DDBJ whole genome shotgun (WGS) entry which is preliminary data.</text>
</comment>
<evidence type="ECO:0000259" key="9">
    <source>
        <dbReference type="PROSITE" id="PS51755"/>
    </source>
</evidence>
<proteinExistence type="predicted"/>
<dbReference type="GO" id="GO:0005829">
    <property type="term" value="C:cytosol"/>
    <property type="evidence" value="ECO:0007669"/>
    <property type="project" value="TreeGrafter"/>
</dbReference>
<reference evidence="10" key="1">
    <citation type="journal article" date="2020" name="mSystems">
        <title>Genome- and Community-Level Interaction Insights into Carbon Utilization and Element Cycling Functions of Hydrothermarchaeota in Hydrothermal Sediment.</title>
        <authorList>
            <person name="Zhou Z."/>
            <person name="Liu Y."/>
            <person name="Xu W."/>
            <person name="Pan J."/>
            <person name="Luo Z.H."/>
            <person name="Li M."/>
        </authorList>
    </citation>
    <scope>NUCLEOTIDE SEQUENCE [LARGE SCALE GENOMIC DNA]</scope>
    <source>
        <strain evidence="10">SpSt-508</strain>
    </source>
</reference>
<keyword evidence="3" id="KW-0805">Transcription regulation</keyword>
<feature type="DNA-binding region" description="OmpR/PhoB-type" evidence="7">
    <location>
        <begin position="131"/>
        <end position="227"/>
    </location>
</feature>
<keyword evidence="4 7" id="KW-0238">DNA-binding</keyword>
<dbReference type="GO" id="GO:0000156">
    <property type="term" value="F:phosphorelay response regulator activity"/>
    <property type="evidence" value="ECO:0007669"/>
    <property type="project" value="TreeGrafter"/>
</dbReference>
<evidence type="ECO:0000256" key="4">
    <source>
        <dbReference type="ARBA" id="ARBA00023125"/>
    </source>
</evidence>
<dbReference type="PROSITE" id="PS51755">
    <property type="entry name" value="OMPR_PHOB"/>
    <property type="match status" value="1"/>
</dbReference>
<evidence type="ECO:0000256" key="5">
    <source>
        <dbReference type="ARBA" id="ARBA00023163"/>
    </source>
</evidence>
<dbReference type="InterPro" id="IPR039420">
    <property type="entry name" value="WalR-like"/>
</dbReference>
<dbReference type="GO" id="GO:0032993">
    <property type="term" value="C:protein-DNA complex"/>
    <property type="evidence" value="ECO:0007669"/>
    <property type="project" value="TreeGrafter"/>
</dbReference>
<accession>A0A7C4QL55</accession>
<feature type="domain" description="OmpR/PhoB-type" evidence="9">
    <location>
        <begin position="131"/>
        <end position="227"/>
    </location>
</feature>
<keyword evidence="1 6" id="KW-0597">Phosphoprotein</keyword>
<dbReference type="PANTHER" id="PTHR48111:SF4">
    <property type="entry name" value="DNA-BINDING DUAL TRANSCRIPTIONAL REGULATOR OMPR"/>
    <property type="match status" value="1"/>
</dbReference>
<evidence type="ECO:0000256" key="1">
    <source>
        <dbReference type="ARBA" id="ARBA00022553"/>
    </source>
</evidence>
<dbReference type="SUPFAM" id="SSF52172">
    <property type="entry name" value="CheY-like"/>
    <property type="match status" value="1"/>
</dbReference>
<evidence type="ECO:0000313" key="10">
    <source>
        <dbReference type="EMBL" id="HGT37867.1"/>
    </source>
</evidence>
<keyword evidence="2" id="KW-0902">Two-component regulatory system</keyword>
<organism evidence="10">
    <name type="scientific">Schlesneria paludicola</name>
    <dbReference type="NCBI Taxonomy" id="360056"/>
    <lineage>
        <taxon>Bacteria</taxon>
        <taxon>Pseudomonadati</taxon>
        <taxon>Planctomycetota</taxon>
        <taxon>Planctomycetia</taxon>
        <taxon>Planctomycetales</taxon>
        <taxon>Planctomycetaceae</taxon>
        <taxon>Schlesneria</taxon>
    </lineage>
</organism>
<name>A0A7C4QL55_9PLAN</name>
<dbReference type="SMART" id="SM00448">
    <property type="entry name" value="REC"/>
    <property type="match status" value="1"/>
</dbReference>
<evidence type="ECO:0000256" key="6">
    <source>
        <dbReference type="PROSITE-ProRule" id="PRU00169"/>
    </source>
</evidence>
<dbReference type="SMART" id="SM00862">
    <property type="entry name" value="Trans_reg_C"/>
    <property type="match status" value="1"/>
</dbReference>
<dbReference type="Gene3D" id="1.10.10.10">
    <property type="entry name" value="Winged helix-like DNA-binding domain superfamily/Winged helix DNA-binding domain"/>
    <property type="match status" value="1"/>
</dbReference>
<feature type="modified residue" description="4-aspartylphosphate" evidence="6">
    <location>
        <position position="54"/>
    </location>
</feature>
<protein>
    <submittedName>
        <fullName evidence="10">Response regulator transcription factor</fullName>
    </submittedName>
</protein>
<dbReference type="EMBL" id="DSVQ01000003">
    <property type="protein sequence ID" value="HGT37867.1"/>
    <property type="molecule type" value="Genomic_DNA"/>
</dbReference>
<dbReference type="Pfam" id="PF00072">
    <property type="entry name" value="Response_reg"/>
    <property type="match status" value="1"/>
</dbReference>
<dbReference type="FunFam" id="3.40.50.2300:FF:000001">
    <property type="entry name" value="DNA-binding response regulator PhoB"/>
    <property type="match status" value="1"/>
</dbReference>
<dbReference type="Pfam" id="PF00486">
    <property type="entry name" value="Trans_reg_C"/>
    <property type="match status" value="1"/>
</dbReference>
<dbReference type="AlphaFoldDB" id="A0A7C4QL55"/>